<name>A0A2T0LYK7_9PSEU</name>
<dbReference type="EMBL" id="PVNH01000003">
    <property type="protein sequence ID" value="PRX49197.1"/>
    <property type="molecule type" value="Genomic_DNA"/>
</dbReference>
<sequence>MAIWDGRRPDSDDEAIEIFGELAERYLENDEVPAAPKITRFVDALVARWGDLDDTGDAPWATGGTGDASGPVLNVNIRYGDDRVDEVSASVAELAEEHGLVCYDLQQERLRP</sequence>
<proteinExistence type="predicted"/>
<protein>
    <submittedName>
        <fullName evidence="1">Uncharacterized protein</fullName>
    </submittedName>
</protein>
<evidence type="ECO:0000313" key="2">
    <source>
        <dbReference type="Proteomes" id="UP000238362"/>
    </source>
</evidence>
<reference evidence="1 2" key="1">
    <citation type="submission" date="2018-03" db="EMBL/GenBank/DDBJ databases">
        <title>Genomic Encyclopedia of Type Strains, Phase III (KMG-III): the genomes of soil and plant-associated and newly described type strains.</title>
        <authorList>
            <person name="Whitman W."/>
        </authorList>
    </citation>
    <scope>NUCLEOTIDE SEQUENCE [LARGE SCALE GENOMIC DNA]</scope>
    <source>
        <strain evidence="1 2">CGMCC 4.7125</strain>
    </source>
</reference>
<comment type="caution">
    <text evidence="1">The sequence shown here is derived from an EMBL/GenBank/DDBJ whole genome shotgun (WGS) entry which is preliminary data.</text>
</comment>
<organism evidence="1 2">
    <name type="scientific">Prauserella shujinwangii</name>
    <dbReference type="NCBI Taxonomy" id="1453103"/>
    <lineage>
        <taxon>Bacteria</taxon>
        <taxon>Bacillati</taxon>
        <taxon>Actinomycetota</taxon>
        <taxon>Actinomycetes</taxon>
        <taxon>Pseudonocardiales</taxon>
        <taxon>Pseudonocardiaceae</taxon>
        <taxon>Prauserella</taxon>
    </lineage>
</organism>
<accession>A0A2T0LYK7</accession>
<evidence type="ECO:0000313" key="1">
    <source>
        <dbReference type="EMBL" id="PRX49197.1"/>
    </source>
</evidence>
<dbReference type="Proteomes" id="UP000238362">
    <property type="component" value="Unassembled WGS sequence"/>
</dbReference>
<keyword evidence="2" id="KW-1185">Reference proteome</keyword>
<gene>
    <name evidence="1" type="ORF">B0I33_103230</name>
</gene>
<dbReference type="AlphaFoldDB" id="A0A2T0LYK7"/>